<dbReference type="AlphaFoldDB" id="A0A2G9YQG2"/>
<keyword evidence="5 11" id="KW-0812">Transmembrane</keyword>
<evidence type="ECO:0000256" key="7">
    <source>
        <dbReference type="ARBA" id="ARBA00022833"/>
    </source>
</evidence>
<dbReference type="InterPro" id="IPR036034">
    <property type="entry name" value="PDZ_sf"/>
</dbReference>
<organism evidence="13 14">
    <name type="scientific">Candidatus Nealsonbacteria bacterium CG23_combo_of_CG06-09_8_20_14_all_40_13</name>
    <dbReference type="NCBI Taxonomy" id="1974724"/>
    <lineage>
        <taxon>Bacteria</taxon>
        <taxon>Candidatus Nealsoniibacteriota</taxon>
    </lineage>
</organism>
<keyword evidence="8 11" id="KW-1133">Transmembrane helix</keyword>
<evidence type="ECO:0000256" key="9">
    <source>
        <dbReference type="ARBA" id="ARBA00023049"/>
    </source>
</evidence>
<dbReference type="Proteomes" id="UP000231567">
    <property type="component" value="Unassembled WGS sequence"/>
</dbReference>
<keyword evidence="6" id="KW-0378">Hydrolase</keyword>
<dbReference type="PANTHER" id="PTHR42837:SF2">
    <property type="entry name" value="MEMBRANE METALLOPROTEASE ARASP2, CHLOROPLASTIC-RELATED"/>
    <property type="match status" value="1"/>
</dbReference>
<evidence type="ECO:0000313" key="14">
    <source>
        <dbReference type="Proteomes" id="UP000231567"/>
    </source>
</evidence>
<feature type="transmembrane region" description="Helical" evidence="11">
    <location>
        <begin position="92"/>
        <end position="114"/>
    </location>
</feature>
<feature type="domain" description="Peptidase M50" evidence="12">
    <location>
        <begin position="10"/>
        <end position="338"/>
    </location>
</feature>
<evidence type="ECO:0000256" key="8">
    <source>
        <dbReference type="ARBA" id="ARBA00022989"/>
    </source>
</evidence>
<accession>A0A2G9YQG2</accession>
<evidence type="ECO:0000256" key="10">
    <source>
        <dbReference type="ARBA" id="ARBA00023136"/>
    </source>
</evidence>
<reference evidence="13 14" key="1">
    <citation type="submission" date="2017-09" db="EMBL/GenBank/DDBJ databases">
        <title>Depth-based differentiation of microbial function through sediment-hosted aquifers and enrichment of novel symbionts in the deep terrestrial subsurface.</title>
        <authorList>
            <person name="Probst A.J."/>
            <person name="Ladd B."/>
            <person name="Jarett J.K."/>
            <person name="Geller-Mcgrath D.E."/>
            <person name="Sieber C.M."/>
            <person name="Emerson J.B."/>
            <person name="Anantharaman K."/>
            <person name="Thomas B.C."/>
            <person name="Malmstrom R."/>
            <person name="Stieglmeier M."/>
            <person name="Klingl A."/>
            <person name="Woyke T."/>
            <person name="Ryan C.M."/>
            <person name="Banfield J.F."/>
        </authorList>
    </citation>
    <scope>NUCLEOTIDE SEQUENCE [LARGE SCALE GENOMIC DNA]</scope>
    <source>
        <strain evidence="13">CG23_combo_of_CG06-09_8_20_14_all_40_13</strain>
    </source>
</reference>
<protein>
    <recommendedName>
        <fullName evidence="12">Peptidase M50 domain-containing protein</fullName>
    </recommendedName>
</protein>
<evidence type="ECO:0000259" key="12">
    <source>
        <dbReference type="Pfam" id="PF02163"/>
    </source>
</evidence>
<evidence type="ECO:0000256" key="2">
    <source>
        <dbReference type="ARBA" id="ARBA00004141"/>
    </source>
</evidence>
<dbReference type="InterPro" id="IPR004387">
    <property type="entry name" value="Pept_M50_Zn"/>
</dbReference>
<keyword evidence="9" id="KW-0482">Metalloprotease</keyword>
<dbReference type="Gene3D" id="2.30.42.10">
    <property type="match status" value="1"/>
</dbReference>
<evidence type="ECO:0000256" key="1">
    <source>
        <dbReference type="ARBA" id="ARBA00001947"/>
    </source>
</evidence>
<evidence type="ECO:0000256" key="3">
    <source>
        <dbReference type="ARBA" id="ARBA00007931"/>
    </source>
</evidence>
<comment type="cofactor">
    <cofactor evidence="1">
        <name>Zn(2+)</name>
        <dbReference type="ChEBI" id="CHEBI:29105"/>
    </cofactor>
</comment>
<gene>
    <name evidence="13" type="ORF">COX39_02710</name>
</gene>
<keyword evidence="4" id="KW-0645">Protease</keyword>
<dbReference type="PANTHER" id="PTHR42837">
    <property type="entry name" value="REGULATOR OF SIGMA-E PROTEASE RSEP"/>
    <property type="match status" value="1"/>
</dbReference>
<dbReference type="EMBL" id="PCRM01000037">
    <property type="protein sequence ID" value="PIP21480.1"/>
    <property type="molecule type" value="Genomic_DNA"/>
</dbReference>
<evidence type="ECO:0000313" key="13">
    <source>
        <dbReference type="EMBL" id="PIP21480.1"/>
    </source>
</evidence>
<dbReference type="CDD" id="cd06163">
    <property type="entry name" value="S2P-M50_PDZ_RseP-like"/>
    <property type="match status" value="1"/>
</dbReference>
<feature type="transmembrane region" description="Helical" evidence="11">
    <location>
        <begin position="275"/>
        <end position="295"/>
    </location>
</feature>
<dbReference type="SUPFAM" id="SSF50156">
    <property type="entry name" value="PDZ domain-like"/>
    <property type="match status" value="1"/>
</dbReference>
<keyword evidence="7" id="KW-0862">Zinc</keyword>
<sequence length="353" mass="38590">MTFLLTLVVFILILGLLIFVHEFGHFIIAKRTGVKVLEFAFGFPPRIFSWKRQETTYSINAIPVGGYVKMLGEDGQNNAPNSFSKKKVPTRLAIVFAGVFFNFLLTIVLLAIGFSIGMSPIVSKADSFSGEKIHNILVVQIEKDSPAQKVGIQSGEMILGFKNAADFQNFTQAHKGETISLAMKKAGRTRNISVLLSQSSEAPLGVGMVEDVKVKLPFYKAIVAATAETGKITWAIIKFLGIFFKNIFVSGKVSQDVTGPVGVFSFVSSAIDLGLVYVLQLTALISINLALINILPFPALDGGRILFIALEGVRGKKVIRAEIENIIHLVGFAILILLILAITYRDIIRFVVR</sequence>
<evidence type="ECO:0000256" key="11">
    <source>
        <dbReference type="SAM" id="Phobius"/>
    </source>
</evidence>
<comment type="subcellular location">
    <subcellularLocation>
        <location evidence="2">Membrane</location>
        <topology evidence="2">Multi-pass membrane protein</topology>
    </subcellularLocation>
</comment>
<dbReference type="Pfam" id="PF02163">
    <property type="entry name" value="Peptidase_M50"/>
    <property type="match status" value="1"/>
</dbReference>
<dbReference type="GO" id="GO:0006508">
    <property type="term" value="P:proteolysis"/>
    <property type="evidence" value="ECO:0007669"/>
    <property type="project" value="UniProtKB-KW"/>
</dbReference>
<feature type="transmembrane region" description="Helical" evidence="11">
    <location>
        <begin position="326"/>
        <end position="344"/>
    </location>
</feature>
<dbReference type="InterPro" id="IPR008915">
    <property type="entry name" value="Peptidase_M50"/>
</dbReference>
<proteinExistence type="inferred from homology"/>
<evidence type="ECO:0000256" key="5">
    <source>
        <dbReference type="ARBA" id="ARBA00022692"/>
    </source>
</evidence>
<evidence type="ECO:0000256" key="4">
    <source>
        <dbReference type="ARBA" id="ARBA00022670"/>
    </source>
</evidence>
<comment type="similarity">
    <text evidence="3">Belongs to the peptidase M50B family.</text>
</comment>
<dbReference type="GO" id="GO:0004222">
    <property type="term" value="F:metalloendopeptidase activity"/>
    <property type="evidence" value="ECO:0007669"/>
    <property type="project" value="InterPro"/>
</dbReference>
<evidence type="ECO:0000256" key="6">
    <source>
        <dbReference type="ARBA" id="ARBA00022801"/>
    </source>
</evidence>
<comment type="caution">
    <text evidence="13">The sequence shown here is derived from an EMBL/GenBank/DDBJ whole genome shotgun (WGS) entry which is preliminary data.</text>
</comment>
<keyword evidence="10 11" id="KW-0472">Membrane</keyword>
<name>A0A2G9YQG2_9BACT</name>
<dbReference type="GO" id="GO:0016020">
    <property type="term" value="C:membrane"/>
    <property type="evidence" value="ECO:0007669"/>
    <property type="project" value="UniProtKB-SubCell"/>
</dbReference>